<evidence type="ECO:0000313" key="4">
    <source>
        <dbReference type="Proteomes" id="UP001550850"/>
    </source>
</evidence>
<keyword evidence="2" id="KW-1133">Transmembrane helix</keyword>
<dbReference type="EMBL" id="JBEZUR010000049">
    <property type="protein sequence ID" value="MEU3557134.1"/>
    <property type="molecule type" value="Genomic_DNA"/>
</dbReference>
<feature type="compositionally biased region" description="Basic and acidic residues" evidence="1">
    <location>
        <begin position="203"/>
        <end position="227"/>
    </location>
</feature>
<feature type="transmembrane region" description="Helical" evidence="2">
    <location>
        <begin position="267"/>
        <end position="290"/>
    </location>
</feature>
<feature type="region of interest" description="Disordered" evidence="1">
    <location>
        <begin position="1"/>
        <end position="44"/>
    </location>
</feature>
<feature type="transmembrane region" description="Helical" evidence="2">
    <location>
        <begin position="325"/>
        <end position="347"/>
    </location>
</feature>
<feature type="compositionally biased region" description="Pro residues" evidence="1">
    <location>
        <begin position="17"/>
        <end position="31"/>
    </location>
</feature>
<organism evidence="3 4">
    <name type="scientific">Streptomyces fragilis</name>
    <dbReference type="NCBI Taxonomy" id="67301"/>
    <lineage>
        <taxon>Bacteria</taxon>
        <taxon>Bacillati</taxon>
        <taxon>Actinomycetota</taxon>
        <taxon>Actinomycetes</taxon>
        <taxon>Kitasatosporales</taxon>
        <taxon>Streptomycetaceae</taxon>
        <taxon>Streptomyces</taxon>
    </lineage>
</organism>
<keyword evidence="4" id="KW-1185">Reference proteome</keyword>
<feature type="transmembrane region" description="Helical" evidence="2">
    <location>
        <begin position="112"/>
        <end position="138"/>
    </location>
</feature>
<dbReference type="Proteomes" id="UP001550850">
    <property type="component" value="Unassembled WGS sequence"/>
</dbReference>
<dbReference type="Pfam" id="PF19877">
    <property type="entry name" value="DUF6350"/>
    <property type="match status" value="2"/>
</dbReference>
<proteinExistence type="predicted"/>
<sequence>MYSPGGRTSVAQSPARQPAPPPAPSTAPPTGRPAVRSAAWPPATPSAPRRLLVGLLLRLVLRLRLRLLLGRAALGAAVALAAGRGTAAYLSFGDATNRADRRPHPRVPSLPPLSAVAAGLAAAGTGLVVLAVPVLFLWMTSPYPGSGPGNALHTTAALWLSAHGVDLVRTDTLSAVPAPMGVGPLLLTALPVWLLHRAGRSVAEDGDRTDGDRADGDRADGDRADGDRADDDAPPAPGPAWAGVTAGYVTAGLLAALYATGGEYRPGWGWSTLFLPALAAVVSLSGMWAGSDHLRRTVDRTAGRLPDLLLGRADRGRRLGAAFRAAGEGAAALLCGGALLAVLALVLRAGEAGAAFGRLAGGWVSGVTLLLLCLALLPNAAVWAAAYATGAGFLLGPAMVAPLGGWGPVPRLPAFPWLAAVPTGAAPREGAAPAGGTAADVAAGADVTSGADVAGGVGDVVVTWLPAVLPLLAGVAIGVRLARRAAAARTPWPWLRTAVLAVLGCLICGAALAALAGLAGGPLGRGTLAAFGPVWWRTGLATAAWTLLPALLSALLVRWDRLRR</sequence>
<feature type="transmembrane region" description="Helical" evidence="2">
    <location>
        <begin position="494"/>
        <end position="515"/>
    </location>
</feature>
<comment type="caution">
    <text evidence="3">The sequence shown here is derived from an EMBL/GenBank/DDBJ whole genome shotgun (WGS) entry which is preliminary data.</text>
</comment>
<protein>
    <submittedName>
        <fullName evidence="3">DUF6350 family protein</fullName>
    </submittedName>
</protein>
<feature type="transmembrane region" description="Helical" evidence="2">
    <location>
        <begin position="461"/>
        <end position="482"/>
    </location>
</feature>
<accession>A0ABV2YN20</accession>
<dbReference type="RefSeq" id="WP_108954733.1">
    <property type="nucleotide sequence ID" value="NZ_BEVZ01000004.1"/>
</dbReference>
<feature type="transmembrane region" description="Helical" evidence="2">
    <location>
        <begin position="68"/>
        <end position="92"/>
    </location>
</feature>
<feature type="transmembrane region" description="Helical" evidence="2">
    <location>
        <begin position="535"/>
        <end position="557"/>
    </location>
</feature>
<feature type="region of interest" description="Disordered" evidence="1">
    <location>
        <begin position="203"/>
        <end position="239"/>
    </location>
</feature>
<feature type="transmembrane region" description="Helical" evidence="2">
    <location>
        <begin position="359"/>
        <end position="377"/>
    </location>
</feature>
<keyword evidence="2" id="KW-0812">Transmembrane</keyword>
<evidence type="ECO:0000313" key="3">
    <source>
        <dbReference type="EMBL" id="MEU3557134.1"/>
    </source>
</evidence>
<evidence type="ECO:0000256" key="2">
    <source>
        <dbReference type="SAM" id="Phobius"/>
    </source>
</evidence>
<feature type="compositionally biased region" description="Low complexity" evidence="1">
    <location>
        <begin position="32"/>
        <end position="44"/>
    </location>
</feature>
<keyword evidence="2" id="KW-0472">Membrane</keyword>
<evidence type="ECO:0000256" key="1">
    <source>
        <dbReference type="SAM" id="MobiDB-lite"/>
    </source>
</evidence>
<name>A0ABV2YN20_9ACTN</name>
<dbReference type="InterPro" id="IPR045931">
    <property type="entry name" value="DUF6350"/>
</dbReference>
<feature type="transmembrane region" description="Helical" evidence="2">
    <location>
        <begin position="240"/>
        <end position="261"/>
    </location>
</feature>
<reference evidence="3 4" key="1">
    <citation type="submission" date="2024-06" db="EMBL/GenBank/DDBJ databases">
        <title>The Natural Products Discovery Center: Release of the First 8490 Sequenced Strains for Exploring Actinobacteria Biosynthetic Diversity.</title>
        <authorList>
            <person name="Kalkreuter E."/>
            <person name="Kautsar S.A."/>
            <person name="Yang D."/>
            <person name="Bader C.D."/>
            <person name="Teijaro C.N."/>
            <person name="Fluegel L."/>
            <person name="Davis C.M."/>
            <person name="Simpson J.R."/>
            <person name="Lauterbach L."/>
            <person name="Steele A.D."/>
            <person name="Gui C."/>
            <person name="Meng S."/>
            <person name="Li G."/>
            <person name="Viehrig K."/>
            <person name="Ye F."/>
            <person name="Su P."/>
            <person name="Kiefer A.F."/>
            <person name="Nichols A."/>
            <person name="Cepeda A.J."/>
            <person name="Yan W."/>
            <person name="Fan B."/>
            <person name="Jiang Y."/>
            <person name="Adhikari A."/>
            <person name="Zheng C.-J."/>
            <person name="Schuster L."/>
            <person name="Cowan T.M."/>
            <person name="Smanski M.J."/>
            <person name="Chevrette M.G."/>
            <person name="De Carvalho L.P.S."/>
            <person name="Shen B."/>
        </authorList>
    </citation>
    <scope>NUCLEOTIDE SEQUENCE [LARGE SCALE GENOMIC DNA]</scope>
    <source>
        <strain evidence="3 4">NPDC038104</strain>
    </source>
</reference>
<gene>
    <name evidence="3" type="ORF">AB0E65_23390</name>
</gene>